<keyword evidence="3 6" id="KW-0812">Transmembrane</keyword>
<organism evidence="7 8">
    <name type="scientific">Salinisphaera hydrothermalis (strain C41B8)</name>
    <dbReference type="NCBI Taxonomy" id="1304275"/>
    <lineage>
        <taxon>Bacteria</taxon>
        <taxon>Pseudomonadati</taxon>
        <taxon>Pseudomonadota</taxon>
        <taxon>Gammaproteobacteria</taxon>
        <taxon>Salinisphaerales</taxon>
        <taxon>Salinisphaeraceae</taxon>
        <taxon>Salinisphaera</taxon>
    </lineage>
</organism>
<keyword evidence="4 6" id="KW-1133">Transmembrane helix</keyword>
<accession>A0A084IQ15</accession>
<dbReference type="InterPro" id="IPR050833">
    <property type="entry name" value="Poly_Biosynth_Transport"/>
</dbReference>
<evidence type="ECO:0000256" key="2">
    <source>
        <dbReference type="ARBA" id="ARBA00022475"/>
    </source>
</evidence>
<evidence type="ECO:0000256" key="5">
    <source>
        <dbReference type="ARBA" id="ARBA00023136"/>
    </source>
</evidence>
<evidence type="ECO:0000256" key="1">
    <source>
        <dbReference type="ARBA" id="ARBA00004651"/>
    </source>
</evidence>
<evidence type="ECO:0000256" key="4">
    <source>
        <dbReference type="ARBA" id="ARBA00022989"/>
    </source>
</evidence>
<sequence>MRRAIFYTTGTQLLIQLIGLGTGVLVARLLGPDGRGALAAVISWTSMFAYLGNLGLPVAITYASARYPMQRHQLLGNATVLAACQWVFLGLLGWLVLPGALAGHGAALGNLAVLYLCAYLPLNLLTLYANAIQQGAGRYASFNAVRVSVPLGYALILLGLWMTHHIRVTTVVTANLASNALAAILALSLTVPMLLRLCRQVETRWFDRKSLRRELRYGVSAQLGTLQPFTGLRIDVLALTLLVSTHDIGLYIAALAAANLIRAQGFALGQVVLPEIAKCGNAADQWRVLRRFLLLAAGGGTLATVVVMFWAVDLLRLVYGEAFTAAALMLKILCIAGTLGALYRVIADGLRGMGLPMVSTIAELVGLTIGVVTLIVCVPTWGQEGAAYGVLAASATSLCVAVWMAFRARRIALGGGEVAMSGGAST</sequence>
<feature type="transmembrane region" description="Helical" evidence="6">
    <location>
        <begin position="176"/>
        <end position="198"/>
    </location>
</feature>
<dbReference type="STRING" id="1304275.C41B8_01677"/>
<protein>
    <submittedName>
        <fullName evidence="7">Membrane protein</fullName>
    </submittedName>
</protein>
<keyword evidence="5 6" id="KW-0472">Membrane</keyword>
<dbReference type="RefSeq" id="WP_051882707.1">
    <property type="nucleotide sequence ID" value="NZ_APNK01000002.1"/>
</dbReference>
<proteinExistence type="predicted"/>
<evidence type="ECO:0000313" key="7">
    <source>
        <dbReference type="EMBL" id="KEZ78799.1"/>
    </source>
</evidence>
<evidence type="ECO:0000256" key="6">
    <source>
        <dbReference type="SAM" id="Phobius"/>
    </source>
</evidence>
<feature type="transmembrane region" description="Helical" evidence="6">
    <location>
        <begin position="323"/>
        <end position="346"/>
    </location>
</feature>
<dbReference type="PANTHER" id="PTHR30250">
    <property type="entry name" value="PST FAMILY PREDICTED COLANIC ACID TRANSPORTER"/>
    <property type="match status" value="1"/>
</dbReference>
<feature type="transmembrane region" description="Helical" evidence="6">
    <location>
        <begin position="358"/>
        <end position="381"/>
    </location>
</feature>
<evidence type="ECO:0000256" key="3">
    <source>
        <dbReference type="ARBA" id="ARBA00022692"/>
    </source>
</evidence>
<dbReference type="GO" id="GO:0005886">
    <property type="term" value="C:plasma membrane"/>
    <property type="evidence" value="ECO:0007669"/>
    <property type="project" value="UniProtKB-SubCell"/>
</dbReference>
<feature type="transmembrane region" description="Helical" evidence="6">
    <location>
        <begin position="387"/>
        <end position="406"/>
    </location>
</feature>
<comment type="caution">
    <text evidence="7">The sequence shown here is derived from an EMBL/GenBank/DDBJ whole genome shotgun (WGS) entry which is preliminary data.</text>
</comment>
<dbReference type="PANTHER" id="PTHR30250:SF11">
    <property type="entry name" value="O-ANTIGEN TRANSPORTER-RELATED"/>
    <property type="match status" value="1"/>
</dbReference>
<dbReference type="InterPro" id="IPR002797">
    <property type="entry name" value="Polysacc_synth"/>
</dbReference>
<dbReference type="AlphaFoldDB" id="A0A084IQ15"/>
<feature type="transmembrane region" description="Helical" evidence="6">
    <location>
        <begin position="12"/>
        <end position="31"/>
    </location>
</feature>
<dbReference type="Pfam" id="PF01943">
    <property type="entry name" value="Polysacc_synt"/>
    <property type="match status" value="1"/>
</dbReference>
<dbReference type="eggNOG" id="COG2244">
    <property type="taxonomic scope" value="Bacteria"/>
</dbReference>
<dbReference type="EMBL" id="APNK01000002">
    <property type="protein sequence ID" value="KEZ78799.1"/>
    <property type="molecule type" value="Genomic_DNA"/>
</dbReference>
<keyword evidence="8" id="KW-1185">Reference proteome</keyword>
<dbReference type="OrthoDB" id="103403at2"/>
<keyword evidence="2" id="KW-1003">Cell membrane</keyword>
<feature type="transmembrane region" description="Helical" evidence="6">
    <location>
        <begin position="292"/>
        <end position="311"/>
    </location>
</feature>
<feature type="transmembrane region" description="Helical" evidence="6">
    <location>
        <begin position="74"/>
        <end position="97"/>
    </location>
</feature>
<dbReference type="Proteomes" id="UP000028302">
    <property type="component" value="Unassembled WGS sequence"/>
</dbReference>
<gene>
    <name evidence="7" type="ORF">C41B8_01677</name>
</gene>
<feature type="transmembrane region" description="Helical" evidence="6">
    <location>
        <begin position="144"/>
        <end position="164"/>
    </location>
</feature>
<feature type="transmembrane region" description="Helical" evidence="6">
    <location>
        <begin position="112"/>
        <end position="132"/>
    </location>
</feature>
<comment type="subcellular location">
    <subcellularLocation>
        <location evidence="1">Cell membrane</location>
        <topology evidence="1">Multi-pass membrane protein</topology>
    </subcellularLocation>
</comment>
<reference evidence="7 8" key="1">
    <citation type="submission" date="2013-03" db="EMBL/GenBank/DDBJ databases">
        <title>Salinisphaera hydrothermalis C41B8 Genome Sequencing.</title>
        <authorList>
            <person name="Li C."/>
            <person name="Lai Q."/>
            <person name="Shao Z."/>
        </authorList>
    </citation>
    <scope>NUCLEOTIDE SEQUENCE [LARGE SCALE GENOMIC DNA]</scope>
    <source>
        <strain evidence="7 8">C41B8</strain>
    </source>
</reference>
<feature type="transmembrane region" description="Helical" evidence="6">
    <location>
        <begin position="37"/>
        <end position="62"/>
    </location>
</feature>
<name>A0A084IQ15_SALHC</name>
<evidence type="ECO:0000313" key="8">
    <source>
        <dbReference type="Proteomes" id="UP000028302"/>
    </source>
</evidence>